<evidence type="ECO:0000256" key="2">
    <source>
        <dbReference type="ARBA" id="ARBA00023002"/>
    </source>
</evidence>
<organism evidence="5 6">
    <name type="scientific">Methyloradius palustris</name>
    <dbReference type="NCBI Taxonomy" id="2778876"/>
    <lineage>
        <taxon>Bacteria</taxon>
        <taxon>Pseudomonadati</taxon>
        <taxon>Pseudomonadota</taxon>
        <taxon>Betaproteobacteria</taxon>
        <taxon>Nitrosomonadales</taxon>
        <taxon>Methylophilaceae</taxon>
        <taxon>Methyloradius</taxon>
    </lineage>
</organism>
<dbReference type="PANTHER" id="PTHR43673">
    <property type="entry name" value="NAD(P)H NITROREDUCTASE YDGI-RELATED"/>
    <property type="match status" value="1"/>
</dbReference>
<evidence type="ECO:0000256" key="3">
    <source>
        <dbReference type="SAM" id="MobiDB-lite"/>
    </source>
</evidence>
<feature type="domain" description="Nitroreductase" evidence="4">
    <location>
        <begin position="76"/>
        <end position="164"/>
    </location>
</feature>
<dbReference type="InterPro" id="IPR000415">
    <property type="entry name" value="Nitroreductase-like"/>
</dbReference>
<proteinExistence type="inferred from homology"/>
<sequence length="200" mass="22314">MSDSNQRITEYDINPIFIQRWSPRAFTGEAIDESLLFSLFEAARWAPSANNSQPWRFIYAKRDSAHWHALLGLTNENNQRWAAKAGAIVALISKTSHIRNGETEPSPLRNHSLDAGAAWTSLALQALYAGLATHAIGSFDREKAREVLSIPEGFHIEILIAIGKQAERDSLPADLQAREQPTPRQSLSQFVAEGSFSFRE</sequence>
<keyword evidence="6" id="KW-1185">Reference proteome</keyword>
<dbReference type="AlphaFoldDB" id="A0A8D5G1E7"/>
<evidence type="ECO:0000313" key="6">
    <source>
        <dbReference type="Proteomes" id="UP000826722"/>
    </source>
</evidence>
<feature type="domain" description="Nitroreductase" evidence="4">
    <location>
        <begin position="19"/>
        <end position="64"/>
    </location>
</feature>
<comment type="similarity">
    <text evidence="1">Belongs to the nitroreductase family.</text>
</comment>
<protein>
    <submittedName>
        <fullName evidence="5">Nitroreductase</fullName>
    </submittedName>
</protein>
<dbReference type="KEGG" id="mpau:ZMTM_05820"/>
<dbReference type="Gene3D" id="3.40.109.10">
    <property type="entry name" value="NADH Oxidase"/>
    <property type="match status" value="1"/>
</dbReference>
<dbReference type="SUPFAM" id="SSF55469">
    <property type="entry name" value="FMN-dependent nitroreductase-like"/>
    <property type="match status" value="1"/>
</dbReference>
<dbReference type="Proteomes" id="UP000826722">
    <property type="component" value="Chromosome"/>
</dbReference>
<dbReference type="InterPro" id="IPR029479">
    <property type="entry name" value="Nitroreductase"/>
</dbReference>
<evidence type="ECO:0000259" key="4">
    <source>
        <dbReference type="Pfam" id="PF00881"/>
    </source>
</evidence>
<dbReference type="CDD" id="cd02138">
    <property type="entry name" value="TdsD-like"/>
    <property type="match status" value="1"/>
</dbReference>
<keyword evidence="2" id="KW-0560">Oxidoreductase</keyword>
<evidence type="ECO:0000313" key="5">
    <source>
        <dbReference type="EMBL" id="BCM24323.1"/>
    </source>
</evidence>
<name>A0A8D5G1E7_9PROT</name>
<gene>
    <name evidence="5" type="ORF">ZMTM_05820</name>
</gene>
<feature type="region of interest" description="Disordered" evidence="3">
    <location>
        <begin position="171"/>
        <end position="200"/>
    </location>
</feature>
<dbReference type="GO" id="GO:0016491">
    <property type="term" value="F:oxidoreductase activity"/>
    <property type="evidence" value="ECO:0007669"/>
    <property type="project" value="UniProtKB-KW"/>
</dbReference>
<dbReference type="RefSeq" id="WP_221764870.1">
    <property type="nucleotide sequence ID" value="NZ_AP024110.1"/>
</dbReference>
<accession>A0A8D5G1E7</accession>
<evidence type="ECO:0000256" key="1">
    <source>
        <dbReference type="ARBA" id="ARBA00007118"/>
    </source>
</evidence>
<dbReference type="EMBL" id="AP024110">
    <property type="protein sequence ID" value="BCM24323.1"/>
    <property type="molecule type" value="Genomic_DNA"/>
</dbReference>
<dbReference type="PANTHER" id="PTHR43673:SF10">
    <property type="entry name" value="NADH DEHYDROGENASE_NAD(P)H NITROREDUCTASE XCC3605-RELATED"/>
    <property type="match status" value="1"/>
</dbReference>
<reference evidence="5" key="1">
    <citation type="journal article" date="2021" name="Arch. Microbiol.">
        <title>Methyloradius palustris gen. nov., sp. nov., a methanol-oxidizing bacterium isolated from snow.</title>
        <authorList>
            <person name="Miyadera T."/>
            <person name="Kojima H."/>
            <person name="Fukui M."/>
        </authorList>
    </citation>
    <scope>NUCLEOTIDE SEQUENCE</scope>
    <source>
        <strain evidence="5">Zm11</strain>
    </source>
</reference>
<dbReference type="Pfam" id="PF00881">
    <property type="entry name" value="Nitroreductase"/>
    <property type="match status" value="2"/>
</dbReference>